<evidence type="ECO:0000313" key="2">
    <source>
        <dbReference type="EMBL" id="TCM67524.1"/>
    </source>
</evidence>
<organism evidence="2 3">
    <name type="scientific">Acinetobacter calcoaceticus</name>
    <dbReference type="NCBI Taxonomy" id="471"/>
    <lineage>
        <taxon>Bacteria</taxon>
        <taxon>Pseudomonadati</taxon>
        <taxon>Pseudomonadota</taxon>
        <taxon>Gammaproteobacteria</taxon>
        <taxon>Moraxellales</taxon>
        <taxon>Moraxellaceae</taxon>
        <taxon>Acinetobacter</taxon>
        <taxon>Acinetobacter calcoaceticus/baumannii complex</taxon>
    </lineage>
</organism>
<name>A0A4R1XSZ2_ACICA</name>
<sequence>MKEYNKMIKRLFAFVLISICLGRAYAQDAYQNSNPLSPSEQKQQQFNRELYRDVVRVFPETKRIPAPHFSNYDHSYDYLYFWLHESSQLYKFMSHVESKDWSLDYVLEELNDLTLLKQRQIRLDKPIKTSLDLLEKYEAEGEDSEFDFIDDTNPLFATNIASYLKPHGLHLIHLEYENNYFIVVDSKEKALALVKVLDKYDYPAFYIED</sequence>
<dbReference type="AlphaFoldDB" id="A0A4R1XSZ2"/>
<evidence type="ECO:0000256" key="1">
    <source>
        <dbReference type="SAM" id="SignalP"/>
    </source>
</evidence>
<keyword evidence="3" id="KW-1185">Reference proteome</keyword>
<reference evidence="2 3" key="1">
    <citation type="submission" date="2019-03" db="EMBL/GenBank/DDBJ databases">
        <title>Genomic analyses of the natural microbiome of Caenorhabditis elegans.</title>
        <authorList>
            <person name="Samuel B."/>
        </authorList>
    </citation>
    <scope>NUCLEOTIDE SEQUENCE [LARGE SCALE GENOMIC DNA]</scope>
    <source>
        <strain evidence="2 3">JUb89</strain>
    </source>
</reference>
<proteinExistence type="predicted"/>
<protein>
    <submittedName>
        <fullName evidence="2">Uncharacterized protein</fullName>
    </submittedName>
</protein>
<accession>A0A4R1XSZ2</accession>
<gene>
    <name evidence="2" type="ORF">EC844_10838</name>
</gene>
<dbReference type="EMBL" id="SLVJ01000008">
    <property type="protein sequence ID" value="TCM67524.1"/>
    <property type="molecule type" value="Genomic_DNA"/>
</dbReference>
<comment type="caution">
    <text evidence="2">The sequence shown here is derived from an EMBL/GenBank/DDBJ whole genome shotgun (WGS) entry which is preliminary data.</text>
</comment>
<dbReference type="Proteomes" id="UP000294963">
    <property type="component" value="Unassembled WGS sequence"/>
</dbReference>
<feature type="signal peptide" evidence="1">
    <location>
        <begin position="1"/>
        <end position="26"/>
    </location>
</feature>
<feature type="chain" id="PRO_5020978786" evidence="1">
    <location>
        <begin position="27"/>
        <end position="209"/>
    </location>
</feature>
<keyword evidence="1" id="KW-0732">Signal</keyword>
<evidence type="ECO:0000313" key="3">
    <source>
        <dbReference type="Proteomes" id="UP000294963"/>
    </source>
</evidence>